<sequence length="221" mass="25616">MISCHIATIPERENSLRRVIAAITPQVDKTYVSLNGYQVEPDWLHTIRNVECELLDNSLGDAARYLHFGEDEGYSFFCDDDLIYSPNYCRYMIHKYNQHKGCLITLHGKIYGRPIISSHRGIIKNYRCLGTVKGDHEVETGGTGVMLINTKDMKINIEDFLRPNMADIWVAKFAHEQNVKIMVIEHNANIVHYLPQATRIWRTRSREDIVYETNILNSFLK</sequence>
<organism evidence="1">
    <name type="scientific">viral metagenome</name>
    <dbReference type="NCBI Taxonomy" id="1070528"/>
    <lineage>
        <taxon>unclassified sequences</taxon>
        <taxon>metagenomes</taxon>
        <taxon>organismal metagenomes</taxon>
    </lineage>
</organism>
<dbReference type="EMBL" id="MT142363">
    <property type="protein sequence ID" value="QJA79022.1"/>
    <property type="molecule type" value="Genomic_DNA"/>
</dbReference>
<dbReference type="SUPFAM" id="SSF53448">
    <property type="entry name" value="Nucleotide-diphospho-sugar transferases"/>
    <property type="match status" value="1"/>
</dbReference>
<evidence type="ECO:0008006" key="2">
    <source>
        <dbReference type="Google" id="ProtNLM"/>
    </source>
</evidence>
<protein>
    <recommendedName>
        <fullName evidence="2">Glycosyltransferase</fullName>
    </recommendedName>
</protein>
<dbReference type="InterPro" id="IPR029044">
    <property type="entry name" value="Nucleotide-diphossugar_trans"/>
</dbReference>
<reference evidence="1" key="1">
    <citation type="submission" date="2020-03" db="EMBL/GenBank/DDBJ databases">
        <title>The deep terrestrial virosphere.</title>
        <authorList>
            <person name="Holmfeldt K."/>
            <person name="Nilsson E."/>
            <person name="Simone D."/>
            <person name="Lopez-Fernandez M."/>
            <person name="Wu X."/>
            <person name="de Brujin I."/>
            <person name="Lundin D."/>
            <person name="Andersson A."/>
            <person name="Bertilsson S."/>
            <person name="Dopson M."/>
        </authorList>
    </citation>
    <scope>NUCLEOTIDE SEQUENCE</scope>
    <source>
        <strain evidence="1">MM415A00955</strain>
    </source>
</reference>
<accession>A0A6M3KAW5</accession>
<proteinExistence type="predicted"/>
<dbReference type="AlphaFoldDB" id="A0A6M3KAW5"/>
<name>A0A6M3KAW5_9ZZZZ</name>
<gene>
    <name evidence="1" type="ORF">MM415A00955_0021</name>
</gene>
<evidence type="ECO:0000313" key="1">
    <source>
        <dbReference type="EMBL" id="QJA79022.1"/>
    </source>
</evidence>